<organism evidence="1 2">
    <name type="scientific">Coprobacter tertius</name>
    <dbReference type="NCBI Taxonomy" id="2944915"/>
    <lineage>
        <taxon>Bacteria</taxon>
        <taxon>Pseudomonadati</taxon>
        <taxon>Bacteroidota</taxon>
        <taxon>Bacteroidia</taxon>
        <taxon>Bacteroidales</taxon>
        <taxon>Barnesiellaceae</taxon>
        <taxon>Coprobacter</taxon>
    </lineage>
</organism>
<proteinExistence type="predicted"/>
<protein>
    <submittedName>
        <fullName evidence="1">Acyl carrier protein</fullName>
    </submittedName>
</protein>
<dbReference type="RefSeq" id="WP_255028437.1">
    <property type="nucleotide sequence ID" value="NZ_JANDHW010000020.1"/>
</dbReference>
<sequence length="77" mass="9205">MEELRFINNMSSLLYKTQKDNFGPSTHLKELQEWNLLFATSCVMMIEEEYHVHLDINDLSHVDTVSELYRCIRNLQK</sequence>
<evidence type="ECO:0000313" key="1">
    <source>
        <dbReference type="EMBL" id="MCP9613051.1"/>
    </source>
</evidence>
<dbReference type="InterPro" id="IPR036736">
    <property type="entry name" value="ACP-like_sf"/>
</dbReference>
<evidence type="ECO:0000313" key="2">
    <source>
        <dbReference type="Proteomes" id="UP001205603"/>
    </source>
</evidence>
<dbReference type="EMBL" id="JANDHW010000020">
    <property type="protein sequence ID" value="MCP9613051.1"/>
    <property type="molecule type" value="Genomic_DNA"/>
</dbReference>
<dbReference type="Gene3D" id="1.10.1200.10">
    <property type="entry name" value="ACP-like"/>
    <property type="match status" value="1"/>
</dbReference>
<dbReference type="SUPFAM" id="SSF47336">
    <property type="entry name" value="ACP-like"/>
    <property type="match status" value="1"/>
</dbReference>
<dbReference type="Proteomes" id="UP001205603">
    <property type="component" value="Unassembled WGS sequence"/>
</dbReference>
<reference evidence="1 2" key="1">
    <citation type="submission" date="2022-07" db="EMBL/GenBank/DDBJ databases">
        <title>Fecal culturing of patients with breast cancer.</title>
        <authorList>
            <person name="Teng N.M.Y."/>
            <person name="Kiu R."/>
            <person name="Evans R."/>
            <person name="Baker D.J."/>
            <person name="Zenner C."/>
            <person name="Robinson S.D."/>
            <person name="Hall L.J."/>
        </authorList>
    </citation>
    <scope>NUCLEOTIDE SEQUENCE [LARGE SCALE GENOMIC DNA]</scope>
    <source>
        <strain evidence="1 2">LH1063</strain>
    </source>
</reference>
<keyword evidence="2" id="KW-1185">Reference proteome</keyword>
<name>A0ABT1MKN9_9BACT</name>
<comment type="caution">
    <text evidence="1">The sequence shown here is derived from an EMBL/GenBank/DDBJ whole genome shotgun (WGS) entry which is preliminary data.</text>
</comment>
<accession>A0ABT1MKN9</accession>
<gene>
    <name evidence="1" type="ORF">NMU02_13210</name>
</gene>